<sequence>MVNDFFLMSNRIGFSKWQKSDSKLAEILWGDPDVTRYICASGAFSADDISARLEKEINNEKEYHVQYWPIFELSSKAFIGCCGLRPYRMNKYEMGFHLRPQFWGKGYATEAAKAVIDYAFSVLKAEALFAGHNPNNIASSKILLKLGFSYIGNVFYEPTGLNHPSYELRQKFYKTHIKL</sequence>
<proteinExistence type="predicted"/>
<dbReference type="SUPFAM" id="SSF55729">
    <property type="entry name" value="Acyl-CoA N-acyltransferases (Nat)"/>
    <property type="match status" value="1"/>
</dbReference>
<dbReference type="PANTHER" id="PTHR43792">
    <property type="entry name" value="GNAT FAMILY, PUTATIVE (AFU_ORTHOLOGUE AFUA_3G00765)-RELATED-RELATED"/>
    <property type="match status" value="1"/>
</dbReference>
<reference evidence="2 3" key="1">
    <citation type="submission" date="2011-01" db="EMBL/GenBank/DDBJ databases">
        <authorList>
            <person name="Weinstock G."/>
            <person name="Sodergren E."/>
            <person name="Clifton S."/>
            <person name="Fulton L."/>
            <person name="Fulton B."/>
            <person name="Courtney L."/>
            <person name="Fronick C."/>
            <person name="Harrison M."/>
            <person name="Strong C."/>
            <person name="Farmer C."/>
            <person name="Delahaunty K."/>
            <person name="Markovic C."/>
            <person name="Hall O."/>
            <person name="Minx P."/>
            <person name="Tomlinson C."/>
            <person name="Mitreva M."/>
            <person name="Hou S."/>
            <person name="Chen J."/>
            <person name="Wollam A."/>
            <person name="Pepin K.H."/>
            <person name="Johnson M."/>
            <person name="Bhonagiri V."/>
            <person name="Zhang X."/>
            <person name="Suruliraj S."/>
            <person name="Warren W."/>
            <person name="Chinwalla A."/>
            <person name="Mardis E.R."/>
            <person name="Wilson R.K."/>
        </authorList>
    </citation>
    <scope>NUCLEOTIDE SEQUENCE [LARGE SCALE GENOMIC DNA]</scope>
    <source>
        <strain evidence="3">DSM 22608 / JCM 16073 / KCTC 15190 / YIT 12066</strain>
    </source>
</reference>
<dbReference type="HOGENOM" id="CLU_013985_3_1_6"/>
<dbReference type="Pfam" id="PF13302">
    <property type="entry name" value="Acetyltransf_3"/>
    <property type="match status" value="1"/>
</dbReference>
<comment type="caution">
    <text evidence="2">The sequence shown here is derived from an EMBL/GenBank/DDBJ whole genome shotgun (WGS) entry which is preliminary data.</text>
</comment>
<dbReference type="STRING" id="762983.HMPREF9444_00314"/>
<organism evidence="2 3">
    <name type="scientific">Succinatimonas hippei (strain DSM 22608 / JCM 16073 / KCTC 15190 / YIT 12066)</name>
    <dbReference type="NCBI Taxonomy" id="762983"/>
    <lineage>
        <taxon>Bacteria</taxon>
        <taxon>Pseudomonadati</taxon>
        <taxon>Pseudomonadota</taxon>
        <taxon>Gammaproteobacteria</taxon>
        <taxon>Aeromonadales</taxon>
        <taxon>Succinivibrionaceae</taxon>
        <taxon>Succinatimonas</taxon>
    </lineage>
</organism>
<name>E8LI00_SUCHY</name>
<accession>E8LI00</accession>
<dbReference type="Proteomes" id="UP000018458">
    <property type="component" value="Unassembled WGS sequence"/>
</dbReference>
<evidence type="ECO:0000313" key="2">
    <source>
        <dbReference type="EMBL" id="EFY07821.1"/>
    </source>
</evidence>
<keyword evidence="3" id="KW-1185">Reference proteome</keyword>
<dbReference type="eggNOG" id="COG1670">
    <property type="taxonomic scope" value="Bacteria"/>
</dbReference>
<dbReference type="PROSITE" id="PS51186">
    <property type="entry name" value="GNAT"/>
    <property type="match status" value="1"/>
</dbReference>
<dbReference type="CDD" id="cd04301">
    <property type="entry name" value="NAT_SF"/>
    <property type="match status" value="1"/>
</dbReference>
<dbReference type="InterPro" id="IPR051531">
    <property type="entry name" value="N-acetyltransferase"/>
</dbReference>
<dbReference type="Gene3D" id="3.40.630.30">
    <property type="match status" value="1"/>
</dbReference>
<keyword evidence="2" id="KW-0808">Transferase</keyword>
<dbReference type="InterPro" id="IPR000182">
    <property type="entry name" value="GNAT_dom"/>
</dbReference>
<dbReference type="PANTHER" id="PTHR43792:SF1">
    <property type="entry name" value="N-ACETYLTRANSFERASE DOMAIN-CONTAINING PROTEIN"/>
    <property type="match status" value="1"/>
</dbReference>
<dbReference type="GO" id="GO:0016747">
    <property type="term" value="F:acyltransferase activity, transferring groups other than amino-acyl groups"/>
    <property type="evidence" value="ECO:0007669"/>
    <property type="project" value="InterPro"/>
</dbReference>
<evidence type="ECO:0000313" key="3">
    <source>
        <dbReference type="Proteomes" id="UP000018458"/>
    </source>
</evidence>
<dbReference type="OrthoDB" id="9798081at2"/>
<evidence type="ECO:0000259" key="1">
    <source>
        <dbReference type="PROSITE" id="PS51186"/>
    </source>
</evidence>
<dbReference type="RefSeq" id="WP_009142538.1">
    <property type="nucleotide sequence ID" value="NZ_GL830951.1"/>
</dbReference>
<feature type="domain" description="N-acetyltransferase" evidence="1">
    <location>
        <begin position="22"/>
        <end position="173"/>
    </location>
</feature>
<dbReference type="AlphaFoldDB" id="E8LI00"/>
<dbReference type="InterPro" id="IPR016181">
    <property type="entry name" value="Acyl_CoA_acyltransferase"/>
</dbReference>
<dbReference type="EMBL" id="AEVO01000013">
    <property type="protein sequence ID" value="EFY07821.1"/>
    <property type="molecule type" value="Genomic_DNA"/>
</dbReference>
<protein>
    <submittedName>
        <fullName evidence="2">Acetyltransferase, GNAT family</fullName>
    </submittedName>
</protein>
<gene>
    <name evidence="2" type="ORF">HMPREF9444_00314</name>
</gene>